<dbReference type="EMBL" id="SOSA01000887">
    <property type="protein sequence ID" value="THC88280.1"/>
    <property type="molecule type" value="Genomic_DNA"/>
</dbReference>
<keyword evidence="3" id="KW-1185">Reference proteome</keyword>
<gene>
    <name evidence="2" type="ORF">EYZ11_012269</name>
</gene>
<feature type="region of interest" description="Disordered" evidence="1">
    <location>
        <begin position="16"/>
        <end position="43"/>
    </location>
</feature>
<accession>A0A4S3J0N5</accession>
<dbReference type="AlphaFoldDB" id="A0A4S3J0N5"/>
<proteinExistence type="predicted"/>
<organism evidence="2 3">
    <name type="scientific">Aspergillus tanneri</name>
    <dbReference type="NCBI Taxonomy" id="1220188"/>
    <lineage>
        <taxon>Eukaryota</taxon>
        <taxon>Fungi</taxon>
        <taxon>Dikarya</taxon>
        <taxon>Ascomycota</taxon>
        <taxon>Pezizomycotina</taxon>
        <taxon>Eurotiomycetes</taxon>
        <taxon>Eurotiomycetidae</taxon>
        <taxon>Eurotiales</taxon>
        <taxon>Aspergillaceae</taxon>
        <taxon>Aspergillus</taxon>
        <taxon>Aspergillus subgen. Circumdati</taxon>
    </lineage>
</organism>
<sequence length="43" mass="4995">MTPLVLLYYMNPTSGHLAKVDDTERDQKDEFTQRDGGERRNPV</sequence>
<dbReference type="Proteomes" id="UP000308092">
    <property type="component" value="Unassembled WGS sequence"/>
</dbReference>
<comment type="caution">
    <text evidence="2">The sequence shown here is derived from an EMBL/GenBank/DDBJ whole genome shotgun (WGS) entry which is preliminary data.</text>
</comment>
<evidence type="ECO:0000313" key="2">
    <source>
        <dbReference type="EMBL" id="THC88280.1"/>
    </source>
</evidence>
<protein>
    <submittedName>
        <fullName evidence="2">Uncharacterized protein</fullName>
    </submittedName>
</protein>
<name>A0A4S3J0N5_9EURO</name>
<feature type="compositionally biased region" description="Basic and acidic residues" evidence="1">
    <location>
        <begin position="18"/>
        <end position="43"/>
    </location>
</feature>
<reference evidence="2 3" key="1">
    <citation type="submission" date="2019-03" db="EMBL/GenBank/DDBJ databases">
        <title>The genome sequence of a newly discovered highly antifungal drug resistant Aspergillus species, Aspergillus tanneri NIH 1004.</title>
        <authorList>
            <person name="Mounaud S."/>
            <person name="Singh I."/>
            <person name="Joardar V."/>
            <person name="Pakala S."/>
            <person name="Pakala S."/>
            <person name="Venepally P."/>
            <person name="Hoover J."/>
            <person name="Nierman W."/>
            <person name="Chung J."/>
            <person name="Losada L."/>
        </authorList>
    </citation>
    <scope>NUCLEOTIDE SEQUENCE [LARGE SCALE GENOMIC DNA]</scope>
    <source>
        <strain evidence="2 3">NIH1004</strain>
    </source>
</reference>
<evidence type="ECO:0000256" key="1">
    <source>
        <dbReference type="SAM" id="MobiDB-lite"/>
    </source>
</evidence>
<evidence type="ECO:0000313" key="3">
    <source>
        <dbReference type="Proteomes" id="UP000308092"/>
    </source>
</evidence>
<dbReference type="VEuPathDB" id="FungiDB:EYZ11_012269"/>